<sequence length="224" mass="25521">MEKNGSQSNSNSLDILDDSMTVTQIIKTLFIRRKWFFTIFLCLCSVVTLIAYLKRPIDEPFLKFTTYLFVGSYLGQTVPIEHLPSIEFEIKEIYSKNNSPNFAVETEITGNIITISTIALSEEEEKIRKFHERITLPILERHGKLFSQFEKKLMNGALDLSKVSGLSTSVLALAQKTKYVSPLNKVWLRILSIGLLVSFLLACMGVFVLEYILQLKKVLSEESK</sequence>
<feature type="transmembrane region" description="Helical" evidence="1">
    <location>
        <begin position="186"/>
        <end position="213"/>
    </location>
</feature>
<organism evidence="2 3">
    <name type="scientific">Leptospira santarosai</name>
    <dbReference type="NCBI Taxonomy" id="28183"/>
    <lineage>
        <taxon>Bacteria</taxon>
        <taxon>Pseudomonadati</taxon>
        <taxon>Spirochaetota</taxon>
        <taxon>Spirochaetia</taxon>
        <taxon>Leptospirales</taxon>
        <taxon>Leptospiraceae</taxon>
        <taxon>Leptospira</taxon>
    </lineage>
</organism>
<dbReference type="AlphaFoldDB" id="A0A2P1QYI3"/>
<evidence type="ECO:0008006" key="4">
    <source>
        <dbReference type="Google" id="ProtNLM"/>
    </source>
</evidence>
<keyword evidence="1" id="KW-1133">Transmembrane helix</keyword>
<proteinExistence type="predicted"/>
<evidence type="ECO:0000313" key="3">
    <source>
        <dbReference type="Proteomes" id="UP000033961"/>
    </source>
</evidence>
<accession>A0A2P1QYI3</accession>
<evidence type="ECO:0000256" key="1">
    <source>
        <dbReference type="SAM" id="Phobius"/>
    </source>
</evidence>
<evidence type="ECO:0000313" key="2">
    <source>
        <dbReference type="EMBL" id="AVQ13962.1"/>
    </source>
</evidence>
<gene>
    <name evidence="2" type="ORF">XB16_3686</name>
</gene>
<dbReference type="Proteomes" id="UP000033961">
    <property type="component" value="Chromosome II"/>
</dbReference>
<reference evidence="2 3" key="1">
    <citation type="journal article" date="2015" name="Genome Announc.">
        <title>Draft Genome Sequences of Leptospira santarosai Strains U160, U164, and U233, Isolated from Asymptomatic Cattle.</title>
        <authorList>
            <person name="Kremer F.S."/>
            <person name="Eslabao M.R."/>
            <person name="Provisor M."/>
            <person name="Woloski R.D."/>
            <person name="Ramires O.V."/>
            <person name="Moreno L.Z."/>
            <person name="Moreno A.M."/>
            <person name="Hamond C."/>
            <person name="Lilenbaum W."/>
            <person name="Dellagostin O.A."/>
        </authorList>
    </citation>
    <scope>NUCLEOTIDE SEQUENCE [LARGE SCALE GENOMIC DNA]</scope>
    <source>
        <strain evidence="2 3">U160</strain>
    </source>
</reference>
<dbReference type="EMBL" id="CP027844">
    <property type="protein sequence ID" value="AVQ13962.1"/>
    <property type="molecule type" value="Genomic_DNA"/>
</dbReference>
<keyword evidence="1" id="KW-0812">Transmembrane</keyword>
<keyword evidence="1" id="KW-0472">Membrane</keyword>
<name>A0A2P1QYI3_9LEPT</name>
<protein>
    <recommendedName>
        <fullName evidence="4">Polysaccharide chain length determinant N-terminal domain-containing protein</fullName>
    </recommendedName>
</protein>
<feature type="transmembrane region" description="Helical" evidence="1">
    <location>
        <begin position="35"/>
        <end position="53"/>
    </location>
</feature>